<keyword evidence="2" id="KW-1185">Reference proteome</keyword>
<evidence type="ECO:0000313" key="1">
    <source>
        <dbReference type="EMBL" id="MBB4702569.1"/>
    </source>
</evidence>
<dbReference type="RefSeq" id="WP_184882436.1">
    <property type="nucleotide sequence ID" value="NZ_BOOV01000033.1"/>
</dbReference>
<evidence type="ECO:0000313" key="2">
    <source>
        <dbReference type="Proteomes" id="UP000542210"/>
    </source>
</evidence>
<sequence>MMALVRPVPLTGSDQPVSATPAIYRGFTVRETAGATAVVRIFDHASAASGTVLEEITLAANGSARELYGAGLLTTNGIYVQIVSGAVSGSIRIG</sequence>
<dbReference type="AlphaFoldDB" id="A0A7W7D955"/>
<gene>
    <name evidence="1" type="ORF">BJ982_004113</name>
</gene>
<reference evidence="1 2" key="1">
    <citation type="submission" date="2020-08" db="EMBL/GenBank/DDBJ databases">
        <title>Sequencing the genomes of 1000 actinobacteria strains.</title>
        <authorList>
            <person name="Klenk H.-P."/>
        </authorList>
    </citation>
    <scope>NUCLEOTIDE SEQUENCE [LARGE SCALE GENOMIC DNA]</scope>
    <source>
        <strain evidence="1 2">DSM 45784</strain>
    </source>
</reference>
<proteinExistence type="predicted"/>
<comment type="caution">
    <text evidence="1">The sequence shown here is derived from an EMBL/GenBank/DDBJ whole genome shotgun (WGS) entry which is preliminary data.</text>
</comment>
<dbReference type="EMBL" id="JACHND010000001">
    <property type="protein sequence ID" value="MBB4702569.1"/>
    <property type="molecule type" value="Genomic_DNA"/>
</dbReference>
<dbReference type="Proteomes" id="UP000542210">
    <property type="component" value="Unassembled WGS sequence"/>
</dbReference>
<protein>
    <submittedName>
        <fullName evidence="1">Uncharacterized protein</fullName>
    </submittedName>
</protein>
<organism evidence="1 2">
    <name type="scientific">Sphaerisporangium siamense</name>
    <dbReference type="NCBI Taxonomy" id="795645"/>
    <lineage>
        <taxon>Bacteria</taxon>
        <taxon>Bacillati</taxon>
        <taxon>Actinomycetota</taxon>
        <taxon>Actinomycetes</taxon>
        <taxon>Streptosporangiales</taxon>
        <taxon>Streptosporangiaceae</taxon>
        <taxon>Sphaerisporangium</taxon>
    </lineage>
</organism>
<name>A0A7W7D955_9ACTN</name>
<accession>A0A7W7D955</accession>